<name>A0A9Q3JCC1_9BASI</name>
<keyword evidence="3" id="KW-1185">Reference proteome</keyword>
<feature type="region of interest" description="Disordered" evidence="1">
    <location>
        <begin position="128"/>
        <end position="148"/>
    </location>
</feature>
<accession>A0A9Q3JCC1</accession>
<dbReference type="AlphaFoldDB" id="A0A9Q3JCC1"/>
<evidence type="ECO:0000313" key="3">
    <source>
        <dbReference type="Proteomes" id="UP000765509"/>
    </source>
</evidence>
<dbReference type="Proteomes" id="UP000765509">
    <property type="component" value="Unassembled WGS sequence"/>
</dbReference>
<evidence type="ECO:0000256" key="1">
    <source>
        <dbReference type="SAM" id="MobiDB-lite"/>
    </source>
</evidence>
<comment type="caution">
    <text evidence="2">The sequence shown here is derived from an EMBL/GenBank/DDBJ whole genome shotgun (WGS) entry which is preliminary data.</text>
</comment>
<reference evidence="2" key="1">
    <citation type="submission" date="2021-03" db="EMBL/GenBank/DDBJ databases">
        <title>Draft genome sequence of rust myrtle Austropuccinia psidii MF-1, a brazilian biotype.</title>
        <authorList>
            <person name="Quecine M.C."/>
            <person name="Pachon D.M.R."/>
            <person name="Bonatelli M.L."/>
            <person name="Correr F.H."/>
            <person name="Franceschini L.M."/>
            <person name="Leite T.F."/>
            <person name="Margarido G.R.A."/>
            <person name="Almeida C.A."/>
            <person name="Ferrarezi J.A."/>
            <person name="Labate C.A."/>
        </authorList>
    </citation>
    <scope>NUCLEOTIDE SEQUENCE</scope>
    <source>
        <strain evidence="2">MF-1</strain>
    </source>
</reference>
<evidence type="ECO:0000313" key="2">
    <source>
        <dbReference type="EMBL" id="MBW0560505.1"/>
    </source>
</evidence>
<proteinExistence type="predicted"/>
<sequence length="148" mass="16387">MPNVRTVYQAIKQRFSKASWSSIIHHAKLIFHPTNHQHNITQHAINMGEAIGSQLGPLDSSKISTLSLFFSLPHLHDGITSALDTCLAANPELTVNTEDILDIVQQLQGRSTPIDNEGSVHLSKINISRAKPRSSQQYDPPNCTPKPY</sequence>
<protein>
    <submittedName>
        <fullName evidence="2">Uncharacterized protein</fullName>
    </submittedName>
</protein>
<gene>
    <name evidence="2" type="ORF">O181_100220</name>
</gene>
<organism evidence="2 3">
    <name type="scientific">Austropuccinia psidii MF-1</name>
    <dbReference type="NCBI Taxonomy" id="1389203"/>
    <lineage>
        <taxon>Eukaryota</taxon>
        <taxon>Fungi</taxon>
        <taxon>Dikarya</taxon>
        <taxon>Basidiomycota</taxon>
        <taxon>Pucciniomycotina</taxon>
        <taxon>Pucciniomycetes</taxon>
        <taxon>Pucciniales</taxon>
        <taxon>Sphaerophragmiaceae</taxon>
        <taxon>Austropuccinia</taxon>
    </lineage>
</organism>
<dbReference type="EMBL" id="AVOT02069661">
    <property type="protein sequence ID" value="MBW0560505.1"/>
    <property type="molecule type" value="Genomic_DNA"/>
</dbReference>